<gene>
    <name evidence="2" type="ORF">DL89DRAFT_268342</name>
</gene>
<evidence type="ECO:0000313" key="2">
    <source>
        <dbReference type="EMBL" id="ORX68517.1"/>
    </source>
</evidence>
<feature type="compositionally biased region" description="Low complexity" evidence="1">
    <location>
        <begin position="134"/>
        <end position="159"/>
    </location>
</feature>
<comment type="caution">
    <text evidence="2">The sequence shown here is derived from an EMBL/GenBank/DDBJ whole genome shotgun (WGS) entry which is preliminary data.</text>
</comment>
<dbReference type="AlphaFoldDB" id="A0A1Y1W4T0"/>
<sequence>MVESDHYRTLEQANPRANGPAISMVNALVGDPLQQQPQSRDVDFRRMSSNENWRGGPIDASHQMWNTGNAAGQFTAGSGHVGQFIDPNATTSGAPGGSHVMVSSPDNLATAPSANQDVEMGNALASSLTNKRPSSAMFNSASDAANSAAPQQQQQQQQQGRRTTSVKRKSSGRGRKSASSGSLNATAAAQSAQSNGKTGGTQQQLEQLQRLEELRSRVVLLQQLSSNSNSAHSAQLINAVSGPSNMNQTIDDASGTPSAAAVAAAMNAVNSGTIPASDVNGFLSSFAASIGTMASQLGSDNRSVENSHQQQQQQQQHSAVSEQWLSAALANQMSGLGCISHQTSGVQTSSVSATSAQQELSHMSSSELQTMISQLMTSPQHEATSTSVTQNATAYATTLQPAFRQQQQHLASAGTEMQLLPNGSSTTASKNDTHH</sequence>
<feature type="region of interest" description="Disordered" evidence="1">
    <location>
        <begin position="416"/>
        <end position="435"/>
    </location>
</feature>
<feature type="region of interest" description="Disordered" evidence="1">
    <location>
        <begin position="297"/>
        <end position="319"/>
    </location>
</feature>
<evidence type="ECO:0000313" key="3">
    <source>
        <dbReference type="Proteomes" id="UP000193922"/>
    </source>
</evidence>
<name>A0A1Y1W4T0_9FUNG</name>
<proteinExistence type="predicted"/>
<keyword evidence="3" id="KW-1185">Reference proteome</keyword>
<accession>A0A1Y1W4T0</accession>
<feature type="compositionally biased region" description="Polar residues" evidence="1">
    <location>
        <begin position="104"/>
        <end position="113"/>
    </location>
</feature>
<feature type="compositionally biased region" description="Low complexity" evidence="1">
    <location>
        <begin position="177"/>
        <end position="195"/>
    </location>
</feature>
<protein>
    <submittedName>
        <fullName evidence="2">Uncharacterized protein</fullName>
    </submittedName>
</protein>
<feature type="compositionally biased region" description="Basic residues" evidence="1">
    <location>
        <begin position="164"/>
        <end position="176"/>
    </location>
</feature>
<dbReference type="GeneID" id="63804535"/>
<dbReference type="Proteomes" id="UP000193922">
    <property type="component" value="Unassembled WGS sequence"/>
</dbReference>
<organism evidence="2 3">
    <name type="scientific">Linderina pennispora</name>
    <dbReference type="NCBI Taxonomy" id="61395"/>
    <lineage>
        <taxon>Eukaryota</taxon>
        <taxon>Fungi</taxon>
        <taxon>Fungi incertae sedis</taxon>
        <taxon>Zoopagomycota</taxon>
        <taxon>Kickxellomycotina</taxon>
        <taxon>Kickxellomycetes</taxon>
        <taxon>Kickxellales</taxon>
        <taxon>Kickxellaceae</taxon>
        <taxon>Linderina</taxon>
    </lineage>
</organism>
<reference evidence="2 3" key="1">
    <citation type="submission" date="2016-07" db="EMBL/GenBank/DDBJ databases">
        <title>Pervasive Adenine N6-methylation of Active Genes in Fungi.</title>
        <authorList>
            <consortium name="DOE Joint Genome Institute"/>
            <person name="Mondo S.J."/>
            <person name="Dannebaum R.O."/>
            <person name="Kuo R.C."/>
            <person name="Labutti K."/>
            <person name="Haridas S."/>
            <person name="Kuo A."/>
            <person name="Salamov A."/>
            <person name="Ahrendt S.R."/>
            <person name="Lipzen A."/>
            <person name="Sullivan W."/>
            <person name="Andreopoulos W.B."/>
            <person name="Clum A."/>
            <person name="Lindquist E."/>
            <person name="Daum C."/>
            <person name="Ramamoorthy G.K."/>
            <person name="Gryganskyi A."/>
            <person name="Culley D."/>
            <person name="Magnuson J.K."/>
            <person name="James T.Y."/>
            <person name="O'Malley M.A."/>
            <person name="Stajich J.E."/>
            <person name="Spatafora J.W."/>
            <person name="Visel A."/>
            <person name="Grigoriev I.V."/>
        </authorList>
    </citation>
    <scope>NUCLEOTIDE SEQUENCE [LARGE SCALE GENOMIC DNA]</scope>
    <source>
        <strain evidence="2 3">ATCC 12442</strain>
    </source>
</reference>
<feature type="compositionally biased region" description="Polar residues" evidence="1">
    <location>
        <begin position="297"/>
        <end position="308"/>
    </location>
</feature>
<feature type="region of interest" description="Disordered" evidence="1">
    <location>
        <begin position="126"/>
        <end position="204"/>
    </location>
</feature>
<evidence type="ECO:0000256" key="1">
    <source>
        <dbReference type="SAM" id="MobiDB-lite"/>
    </source>
</evidence>
<dbReference type="RefSeq" id="XP_040742299.1">
    <property type="nucleotide sequence ID" value="XM_040887887.1"/>
</dbReference>
<dbReference type="EMBL" id="MCFD01000009">
    <property type="protein sequence ID" value="ORX68517.1"/>
    <property type="molecule type" value="Genomic_DNA"/>
</dbReference>
<feature type="compositionally biased region" description="Polar residues" evidence="1">
    <location>
        <begin position="421"/>
        <end position="435"/>
    </location>
</feature>
<feature type="region of interest" description="Disordered" evidence="1">
    <location>
        <begin position="86"/>
        <end position="113"/>
    </location>
</feature>